<dbReference type="RefSeq" id="WP_260190905.1">
    <property type="nucleotide sequence ID" value="NZ_JAFFZE010000009.1"/>
</dbReference>
<dbReference type="InterPro" id="IPR050237">
    <property type="entry name" value="ATP-dep_AMP-bd_enzyme"/>
</dbReference>
<accession>A0ABT2J6P8</accession>
<dbReference type="InterPro" id="IPR025110">
    <property type="entry name" value="AMP-bd_C"/>
</dbReference>
<dbReference type="InterPro" id="IPR042099">
    <property type="entry name" value="ANL_N_sf"/>
</dbReference>
<dbReference type="InterPro" id="IPR000873">
    <property type="entry name" value="AMP-dep_synth/lig_dom"/>
</dbReference>
<dbReference type="InterPro" id="IPR045851">
    <property type="entry name" value="AMP-bd_C_sf"/>
</dbReference>
<name>A0ABT2J6P8_9PSEU</name>
<dbReference type="EMBL" id="JAFFZE010000009">
    <property type="protein sequence ID" value="MCT2583537.1"/>
    <property type="molecule type" value="Genomic_DNA"/>
</dbReference>
<dbReference type="SUPFAM" id="SSF56801">
    <property type="entry name" value="Acetyl-CoA synthetase-like"/>
    <property type="match status" value="1"/>
</dbReference>
<comment type="caution">
    <text evidence="3">The sequence shown here is derived from an EMBL/GenBank/DDBJ whole genome shotgun (WGS) entry which is preliminary data.</text>
</comment>
<dbReference type="Gene3D" id="3.30.300.30">
    <property type="match status" value="1"/>
</dbReference>
<keyword evidence="4" id="KW-1185">Reference proteome</keyword>
<proteinExistence type="predicted"/>
<evidence type="ECO:0000313" key="4">
    <source>
        <dbReference type="Proteomes" id="UP001156441"/>
    </source>
</evidence>
<sequence>MHYGTFVTRHATRHPDRVALVDGDRSRTWAEFDERTTRLANALRAKGFARGDRVALVTDNRLECVEVMVAAAKTGLVFVPLDFRLDDDAVAHLLRHSGSRVVFVGRSHREQAARVAGSDTPVEAWLDLDDGYERLLADAASDRVPDDVPDDAGFCVLYTSGTTGMPKGVFFTHQQTMDNAMAVLNEYGVDGESRYLVSYPHNSAGSVNHVFGPVLMAGGRLVFGDVRNFDAERYFATVERERVTHSQLVPTMLFRLLAADDSPYDLSSLTTVGYASAPIPPPRVKQMLDRFGPIFVQAYGMTETCSFAAVLPKADHDVVGTEREGVLASCGRATYGVELAVVDEDDRPVPPGTLGEVVMRGRWLFESYWDDPVLTDTTYRGGWLHSGDVGYLDAEDYLYLVDRKKDLLIIGGANIASKEIEDVLYEVPGVLEAAVVGVPDEEWGERPHAIVAPRPGDAVDVETVLAHCRGRLPSIKRPVAVTVRETMPKTSTGKISKPALRKLVTAEHQ</sequence>
<dbReference type="PANTHER" id="PTHR43767">
    <property type="entry name" value="LONG-CHAIN-FATTY-ACID--COA LIGASE"/>
    <property type="match status" value="1"/>
</dbReference>
<evidence type="ECO:0000313" key="3">
    <source>
        <dbReference type="EMBL" id="MCT2583537.1"/>
    </source>
</evidence>
<reference evidence="3 4" key="1">
    <citation type="submission" date="2021-02" db="EMBL/GenBank/DDBJ databases">
        <title>Actinophytocola xerophila sp. nov., isolated from soil of cotton cropping field.</title>
        <authorList>
            <person name="Huang R."/>
            <person name="Chen X."/>
            <person name="Ge X."/>
            <person name="Liu W."/>
        </authorList>
    </citation>
    <scope>NUCLEOTIDE SEQUENCE [LARGE SCALE GENOMIC DNA]</scope>
    <source>
        <strain evidence="3 4">S1-96</strain>
    </source>
</reference>
<dbReference type="PROSITE" id="PS00455">
    <property type="entry name" value="AMP_BINDING"/>
    <property type="match status" value="1"/>
</dbReference>
<organism evidence="3 4">
    <name type="scientific">Actinophytocola gossypii</name>
    <dbReference type="NCBI Taxonomy" id="2812003"/>
    <lineage>
        <taxon>Bacteria</taxon>
        <taxon>Bacillati</taxon>
        <taxon>Actinomycetota</taxon>
        <taxon>Actinomycetes</taxon>
        <taxon>Pseudonocardiales</taxon>
        <taxon>Pseudonocardiaceae</taxon>
    </lineage>
</organism>
<dbReference type="Gene3D" id="3.40.50.12780">
    <property type="entry name" value="N-terminal domain of ligase-like"/>
    <property type="match status" value="1"/>
</dbReference>
<evidence type="ECO:0000259" key="1">
    <source>
        <dbReference type="Pfam" id="PF00501"/>
    </source>
</evidence>
<protein>
    <submittedName>
        <fullName evidence="3">AMP-binding protein</fullName>
    </submittedName>
</protein>
<dbReference type="Pfam" id="PF00501">
    <property type="entry name" value="AMP-binding"/>
    <property type="match status" value="1"/>
</dbReference>
<evidence type="ECO:0000259" key="2">
    <source>
        <dbReference type="Pfam" id="PF13193"/>
    </source>
</evidence>
<dbReference type="Pfam" id="PF13193">
    <property type="entry name" value="AMP-binding_C"/>
    <property type="match status" value="1"/>
</dbReference>
<dbReference type="InterPro" id="IPR020845">
    <property type="entry name" value="AMP-binding_CS"/>
</dbReference>
<gene>
    <name evidence="3" type="ORF">JT362_10450</name>
</gene>
<dbReference type="PANTHER" id="PTHR43767:SF7">
    <property type="entry name" value="MEDIUM_LONG-CHAIN-FATTY-ACID--COA LIGASE FADD8"/>
    <property type="match status" value="1"/>
</dbReference>
<feature type="domain" description="AMP-dependent synthetase/ligase" evidence="1">
    <location>
        <begin position="8"/>
        <end position="369"/>
    </location>
</feature>
<feature type="domain" description="AMP-binding enzyme C-terminal" evidence="2">
    <location>
        <begin position="419"/>
        <end position="494"/>
    </location>
</feature>
<dbReference type="Proteomes" id="UP001156441">
    <property type="component" value="Unassembled WGS sequence"/>
</dbReference>